<reference evidence="2 3" key="1">
    <citation type="journal article" date="2018" name="Biotechnol. Biofuels">
        <title>Integrative visual omics of the white-rot fungus Polyporus brumalis exposes the biotechnological potential of its oxidative enzymes for delignifying raw plant biomass.</title>
        <authorList>
            <person name="Miyauchi S."/>
            <person name="Rancon A."/>
            <person name="Drula E."/>
            <person name="Hage H."/>
            <person name="Chaduli D."/>
            <person name="Favel A."/>
            <person name="Grisel S."/>
            <person name="Henrissat B."/>
            <person name="Herpoel-Gimbert I."/>
            <person name="Ruiz-Duenas F.J."/>
            <person name="Chevret D."/>
            <person name="Hainaut M."/>
            <person name="Lin J."/>
            <person name="Wang M."/>
            <person name="Pangilinan J."/>
            <person name="Lipzen A."/>
            <person name="Lesage-Meessen L."/>
            <person name="Navarro D."/>
            <person name="Riley R."/>
            <person name="Grigoriev I.V."/>
            <person name="Zhou S."/>
            <person name="Raouche S."/>
            <person name="Rosso M.N."/>
        </authorList>
    </citation>
    <scope>NUCLEOTIDE SEQUENCE [LARGE SCALE GENOMIC DNA]</scope>
    <source>
        <strain evidence="2 3">BRFM 1820</strain>
    </source>
</reference>
<evidence type="ECO:0000256" key="1">
    <source>
        <dbReference type="SAM" id="MobiDB-lite"/>
    </source>
</evidence>
<accession>A0A371DWF0</accession>
<dbReference type="AlphaFoldDB" id="A0A371DWF0"/>
<feature type="compositionally biased region" description="Acidic residues" evidence="1">
    <location>
        <begin position="363"/>
        <end position="384"/>
    </location>
</feature>
<dbReference type="EMBL" id="KZ857380">
    <property type="protein sequence ID" value="RDX56879.1"/>
    <property type="molecule type" value="Genomic_DNA"/>
</dbReference>
<keyword evidence="3" id="KW-1185">Reference proteome</keyword>
<gene>
    <name evidence="2" type="ORF">OH76DRAFT_1396025</name>
</gene>
<evidence type="ECO:0000313" key="3">
    <source>
        <dbReference type="Proteomes" id="UP000256964"/>
    </source>
</evidence>
<protein>
    <submittedName>
        <fullName evidence="2">Uncharacterized protein</fullName>
    </submittedName>
</protein>
<organism evidence="2 3">
    <name type="scientific">Lentinus brumalis</name>
    <dbReference type="NCBI Taxonomy" id="2498619"/>
    <lineage>
        <taxon>Eukaryota</taxon>
        <taxon>Fungi</taxon>
        <taxon>Dikarya</taxon>
        <taxon>Basidiomycota</taxon>
        <taxon>Agaricomycotina</taxon>
        <taxon>Agaricomycetes</taxon>
        <taxon>Polyporales</taxon>
        <taxon>Polyporaceae</taxon>
        <taxon>Lentinus</taxon>
    </lineage>
</organism>
<dbReference type="Proteomes" id="UP000256964">
    <property type="component" value="Unassembled WGS sequence"/>
</dbReference>
<name>A0A371DWF0_9APHY</name>
<sequence>MCRVLVKAQTAHFASTAEAIPNPTMEVFSPIFQCYGPTSTSPSDTLGGLQNLQRYVQEAVLPVMPHLDSQAPSPMSILRSDLHVLSLGSECRMGPDYVHILETFCSDARRFTDYSVPNQPVGDSDHNPHNHRFLTISPSNYHDFPPNVGDTSTLHGLVMWVMLYPMQSIRCLLHLCHPQTVHLDLHGEADADMGISNLIQWVRFGPSERELVEDSEEQSYLTVFVLTPLMFPNEDLEAFTEAFPEFLESSGHAPNNIGRLWAKMRDVCHQNGSRFFVLTTYRGWVFGAFSKGTTHAWISRVIDGYSKEPTILECLFYWFMSATGCISECSFEIPQVEPSSWEEDHLLRSDASCAASSRHYVDSYEDEDPGEDEDEDGMDIDGEDHESTQAGSIQCSSIGQDDDVHSETRERWGYSDDGIRLWDRDVQAV</sequence>
<proteinExistence type="predicted"/>
<dbReference type="OrthoDB" id="2579508at2759"/>
<feature type="non-terminal residue" evidence="2">
    <location>
        <position position="1"/>
    </location>
</feature>
<feature type="compositionally biased region" description="Polar residues" evidence="1">
    <location>
        <begin position="388"/>
        <end position="399"/>
    </location>
</feature>
<feature type="region of interest" description="Disordered" evidence="1">
    <location>
        <begin position="358"/>
        <end position="410"/>
    </location>
</feature>
<evidence type="ECO:0000313" key="2">
    <source>
        <dbReference type="EMBL" id="RDX56879.1"/>
    </source>
</evidence>